<dbReference type="InterPro" id="IPR007404">
    <property type="entry name" value="YdjM-like"/>
</dbReference>
<evidence type="ECO:0000256" key="1">
    <source>
        <dbReference type="SAM" id="Phobius"/>
    </source>
</evidence>
<gene>
    <name evidence="2" type="ORF">A6K24_22420</name>
</gene>
<feature type="transmembrane region" description="Helical" evidence="1">
    <location>
        <begin position="96"/>
        <end position="116"/>
    </location>
</feature>
<dbReference type="InterPro" id="IPR053170">
    <property type="entry name" value="Transcription_regulator"/>
</dbReference>
<keyword evidence="1" id="KW-0472">Membrane</keyword>
<dbReference type="STRING" id="152268.A6K24_22420"/>
<protein>
    <recommendedName>
        <fullName evidence="4">Metal-dependent hydrolase</fullName>
    </recommendedName>
</protein>
<evidence type="ECO:0008006" key="4">
    <source>
        <dbReference type="Google" id="ProtNLM"/>
    </source>
</evidence>
<sequence>MDTSTHITIGIGLAGLAHIDPVISSNPELAQAVLLGTIIGSNAPDFDYVIKLLKGTGMYTEHHRGASHSIPALFIWTFFVSGVIFLFGWNVSLMHLLLWTFIAVVLHVGFDIMNAYGTQAGRPITKKWLSLNFIPLFDPIIIIVHLIGFTLWLTGLPPGIVFFFGYIFLAIYLINRYFLSIQNRKFFLNKTKKSGIFTIIPTIWLKKWHFVFETESSYQVGSIIGKNINWIHHFEKHNPNCEIIKASLTDKNVQHFLANSKHVHALYFPTSSGSEVRWIDLRFRHKDHYPYMAVVKLDQAKSILASYTGWVHHSRKLNEKLLPSEKRAMQL</sequence>
<dbReference type="Pfam" id="PF04307">
    <property type="entry name" value="YdjM"/>
    <property type="match status" value="1"/>
</dbReference>
<dbReference type="PANTHER" id="PTHR40031">
    <property type="entry name" value="HYPOTHETICAL MEMBRANE SPANNING PROTEIN"/>
    <property type="match status" value="1"/>
</dbReference>
<dbReference type="EMBL" id="LWSG01000015">
    <property type="protein sequence ID" value="OAS86080.1"/>
    <property type="molecule type" value="Genomic_DNA"/>
</dbReference>
<evidence type="ECO:0000313" key="2">
    <source>
        <dbReference type="EMBL" id="OAS86080.1"/>
    </source>
</evidence>
<reference evidence="3" key="1">
    <citation type="submission" date="2016-04" db="EMBL/GenBank/DDBJ databases">
        <authorList>
            <person name="Lyu Z."/>
            <person name="Lyu W."/>
        </authorList>
    </citation>
    <scope>NUCLEOTIDE SEQUENCE [LARGE SCALE GENOMIC DNA]</scope>
    <source>
        <strain evidence="3">C44</strain>
    </source>
</reference>
<evidence type="ECO:0000313" key="3">
    <source>
        <dbReference type="Proteomes" id="UP000078534"/>
    </source>
</evidence>
<comment type="caution">
    <text evidence="2">The sequence shown here is derived from an EMBL/GenBank/DDBJ whole genome shotgun (WGS) entry which is preliminary data.</text>
</comment>
<keyword evidence="1" id="KW-0812">Transmembrane</keyword>
<proteinExistence type="predicted"/>
<dbReference type="RefSeq" id="WP_066332578.1">
    <property type="nucleotide sequence ID" value="NZ_LWSG01000015.1"/>
</dbReference>
<dbReference type="AlphaFoldDB" id="A0A179SY88"/>
<dbReference type="Proteomes" id="UP000078534">
    <property type="component" value="Unassembled WGS sequence"/>
</dbReference>
<keyword evidence="1" id="KW-1133">Transmembrane helix</keyword>
<name>A0A179SY88_9BACI</name>
<accession>A0A179SY88</accession>
<organism evidence="2 3">
    <name type="scientific">Metabacillus litoralis</name>
    <dbReference type="NCBI Taxonomy" id="152268"/>
    <lineage>
        <taxon>Bacteria</taxon>
        <taxon>Bacillati</taxon>
        <taxon>Bacillota</taxon>
        <taxon>Bacilli</taxon>
        <taxon>Bacillales</taxon>
        <taxon>Bacillaceae</taxon>
        <taxon>Metabacillus</taxon>
    </lineage>
</organism>
<feature type="transmembrane region" description="Helical" evidence="1">
    <location>
        <begin position="70"/>
        <end position="90"/>
    </location>
</feature>
<dbReference type="PANTHER" id="PTHR40031:SF1">
    <property type="entry name" value="MEMBRANE-BOUND METAL-DEPENDENT HYDROLASE"/>
    <property type="match status" value="1"/>
</dbReference>
<feature type="transmembrane region" description="Helical" evidence="1">
    <location>
        <begin position="128"/>
        <end position="153"/>
    </location>
</feature>
<keyword evidence="3" id="KW-1185">Reference proteome</keyword>
<feature type="transmembrane region" description="Helical" evidence="1">
    <location>
        <begin position="159"/>
        <end position="179"/>
    </location>
</feature>